<gene>
    <name evidence="1" type="ORF">SPELUC_LOCUS9221</name>
</gene>
<dbReference type="Proteomes" id="UP000789366">
    <property type="component" value="Unassembled WGS sequence"/>
</dbReference>
<dbReference type="EMBL" id="CAJVPW010015194">
    <property type="protein sequence ID" value="CAG8659751.1"/>
    <property type="molecule type" value="Genomic_DNA"/>
</dbReference>
<evidence type="ECO:0000313" key="2">
    <source>
        <dbReference type="Proteomes" id="UP000789366"/>
    </source>
</evidence>
<name>A0ACA9NJV1_9GLOM</name>
<protein>
    <submittedName>
        <fullName evidence="1">9879_t:CDS:1</fullName>
    </submittedName>
</protein>
<organism evidence="1 2">
    <name type="scientific">Cetraspora pellucida</name>
    <dbReference type="NCBI Taxonomy" id="1433469"/>
    <lineage>
        <taxon>Eukaryota</taxon>
        <taxon>Fungi</taxon>
        <taxon>Fungi incertae sedis</taxon>
        <taxon>Mucoromycota</taxon>
        <taxon>Glomeromycotina</taxon>
        <taxon>Glomeromycetes</taxon>
        <taxon>Diversisporales</taxon>
        <taxon>Gigasporaceae</taxon>
        <taxon>Cetraspora</taxon>
    </lineage>
</organism>
<evidence type="ECO:0000313" key="1">
    <source>
        <dbReference type="EMBL" id="CAG8659751.1"/>
    </source>
</evidence>
<feature type="non-terminal residue" evidence="1">
    <location>
        <position position="1"/>
    </location>
</feature>
<reference evidence="1" key="1">
    <citation type="submission" date="2021-06" db="EMBL/GenBank/DDBJ databases">
        <authorList>
            <person name="Kallberg Y."/>
            <person name="Tangrot J."/>
            <person name="Rosling A."/>
        </authorList>
    </citation>
    <scope>NUCLEOTIDE SEQUENCE</scope>
    <source>
        <strain evidence="1">28 12/20/2015</strain>
    </source>
</reference>
<proteinExistence type="predicted"/>
<comment type="caution">
    <text evidence="1">The sequence shown here is derived from an EMBL/GenBank/DDBJ whole genome shotgun (WGS) entry which is preliminary data.</text>
</comment>
<keyword evidence="2" id="KW-1185">Reference proteome</keyword>
<accession>A0ACA9NJV1</accession>
<sequence length="248" mass="29033">IICPELHYSPYAHDWWLPRPTNNKDNTISVPYRLHMHIGFTLNQHQFFIRVVKGEENLWQPEFICVSNSEISKVCSMPSQIINTIYHMIFGKKTAYFRPLIIGFNDKQIVEKLLNRIRFRPLFLNIENFIVVHYKDKSANGIWAQVGITMHLDGALYGFNHLLVQHVQHAIQESLANVNLTCTSQEWDDIIYPPTYKLNETELHDWRAMLQACGCINMTLYPKTNDRKEFWSRSSDPTIDKANLKNAI</sequence>